<dbReference type="InterPro" id="IPR036849">
    <property type="entry name" value="Enolase-like_C_sf"/>
</dbReference>
<evidence type="ECO:0000313" key="4">
    <source>
        <dbReference type="EMBL" id="MFC5861498.1"/>
    </source>
</evidence>
<dbReference type="Proteomes" id="UP001596091">
    <property type="component" value="Unassembled WGS sequence"/>
</dbReference>
<feature type="domain" description="Mandelate racemase/muconate lactonizing enzyme C-terminal" evidence="3">
    <location>
        <begin position="173"/>
        <end position="305"/>
    </location>
</feature>
<dbReference type="EMBL" id="JBHSPH010000001">
    <property type="protein sequence ID" value="MFC5861498.1"/>
    <property type="molecule type" value="Genomic_DNA"/>
</dbReference>
<dbReference type="SMART" id="SM00922">
    <property type="entry name" value="MR_MLE"/>
    <property type="match status" value="1"/>
</dbReference>
<dbReference type="Pfam" id="PF02746">
    <property type="entry name" value="MR_MLE_N"/>
    <property type="match status" value="1"/>
</dbReference>
<feature type="signal peptide" evidence="2">
    <location>
        <begin position="1"/>
        <end position="35"/>
    </location>
</feature>
<protein>
    <submittedName>
        <fullName evidence="4">Mandelate racemase/muconate lactonizing enzyme family protein</fullName>
    </submittedName>
</protein>
<proteinExistence type="predicted"/>
<reference evidence="5" key="1">
    <citation type="journal article" date="2019" name="Int. J. Syst. Evol. Microbiol.">
        <title>The Global Catalogue of Microorganisms (GCM) 10K type strain sequencing project: providing services to taxonomists for standard genome sequencing and annotation.</title>
        <authorList>
            <consortium name="The Broad Institute Genomics Platform"/>
            <consortium name="The Broad Institute Genome Sequencing Center for Infectious Disease"/>
            <person name="Wu L."/>
            <person name="Ma J."/>
        </authorList>
    </citation>
    <scope>NUCLEOTIDE SEQUENCE [LARGE SCALE GENOMIC DNA]</scope>
    <source>
        <strain evidence="5">JCM 4087</strain>
    </source>
</reference>
<dbReference type="InterPro" id="IPR029065">
    <property type="entry name" value="Enolase_C-like"/>
</dbReference>
<dbReference type="InterPro" id="IPR029017">
    <property type="entry name" value="Enolase-like_N"/>
</dbReference>
<dbReference type="InterPro" id="IPR013342">
    <property type="entry name" value="Mandelate_racemase_C"/>
</dbReference>
<evidence type="ECO:0000313" key="5">
    <source>
        <dbReference type="Proteomes" id="UP001596091"/>
    </source>
</evidence>
<evidence type="ECO:0000256" key="2">
    <source>
        <dbReference type="SAM" id="SignalP"/>
    </source>
</evidence>
<dbReference type="InterPro" id="IPR006311">
    <property type="entry name" value="TAT_signal"/>
</dbReference>
<evidence type="ECO:0000259" key="3">
    <source>
        <dbReference type="SMART" id="SM00922"/>
    </source>
</evidence>
<organism evidence="4 5">
    <name type="scientific">Acidicapsa dinghuensis</name>
    <dbReference type="NCBI Taxonomy" id="2218256"/>
    <lineage>
        <taxon>Bacteria</taxon>
        <taxon>Pseudomonadati</taxon>
        <taxon>Acidobacteriota</taxon>
        <taxon>Terriglobia</taxon>
        <taxon>Terriglobales</taxon>
        <taxon>Acidobacteriaceae</taxon>
        <taxon>Acidicapsa</taxon>
    </lineage>
</organism>
<dbReference type="PROSITE" id="PS51318">
    <property type="entry name" value="TAT"/>
    <property type="match status" value="1"/>
</dbReference>
<keyword evidence="1" id="KW-0456">Lyase</keyword>
<dbReference type="CDD" id="cd03316">
    <property type="entry name" value="MR_like"/>
    <property type="match status" value="1"/>
</dbReference>
<keyword evidence="2" id="KW-0732">Signal</keyword>
<dbReference type="SFLD" id="SFLDG00179">
    <property type="entry name" value="mandelate_racemase"/>
    <property type="match status" value="1"/>
</dbReference>
<dbReference type="Pfam" id="PF13378">
    <property type="entry name" value="MR_MLE_C"/>
    <property type="match status" value="1"/>
</dbReference>
<name>A0ABW1EBQ7_9BACT</name>
<dbReference type="Gene3D" id="3.20.20.120">
    <property type="entry name" value="Enolase-like C-terminal domain"/>
    <property type="match status" value="1"/>
</dbReference>
<comment type="caution">
    <text evidence="4">The sequence shown here is derived from an EMBL/GenBank/DDBJ whole genome shotgun (WGS) entry which is preliminary data.</text>
</comment>
<gene>
    <name evidence="4" type="ORF">ACFPT7_04280</name>
</gene>
<sequence>MKTPSSADGKWNRRNVLKSSLAAMAATAVAGIASAEPEIKNVNRASSPSDLKITDMRYAVIVKPGPSPCVLIRIDTNQDVYGLGEVRDIAGPQYAMVLKSRLLGENPLRIDYLFQKIAQFGGNARQAGGVCAVEMALWDIAGKVYNIPIYQMLGGKWRDEIRIYADTTESMDPAEYGRRAKERKAMGLTWMKMDLGINVLEGMPGTVMEPSGMSKWELSNQPHPFVATEVTDKGIDRLCEYVSAVRDNIGYDMPLSMDHLGHIGVKSVIRLGKAYEKFNLEWIEDVVPWYYTDLLKEITSQSPTPTLTGEDIYKFEDFVTLCREHAVDKIHPDLATSGGILQTHRIGDMAFQYGVPMAMHFAGTPVSCMANIHCAAATRNFLALENHSLDVPFWQDLVTGIEKPIISKGFIKVPETPGLGIALNDDELKRHLKPGTGYFEPTPMWNEPQSWDDAIFS</sequence>
<dbReference type="InterPro" id="IPR034593">
    <property type="entry name" value="DgoD-like"/>
</dbReference>
<dbReference type="PANTHER" id="PTHR48080">
    <property type="entry name" value="D-GALACTONATE DEHYDRATASE-RELATED"/>
    <property type="match status" value="1"/>
</dbReference>
<keyword evidence="5" id="KW-1185">Reference proteome</keyword>
<dbReference type="Gene3D" id="3.30.390.10">
    <property type="entry name" value="Enolase-like, N-terminal domain"/>
    <property type="match status" value="1"/>
</dbReference>
<feature type="chain" id="PRO_5045732016" evidence="2">
    <location>
        <begin position="36"/>
        <end position="457"/>
    </location>
</feature>
<accession>A0ABW1EBQ7</accession>
<dbReference type="PANTHER" id="PTHR48080:SF2">
    <property type="entry name" value="D-GALACTONATE DEHYDRATASE"/>
    <property type="match status" value="1"/>
</dbReference>
<dbReference type="SFLD" id="SFLDS00001">
    <property type="entry name" value="Enolase"/>
    <property type="match status" value="1"/>
</dbReference>
<dbReference type="RefSeq" id="WP_263333571.1">
    <property type="nucleotide sequence ID" value="NZ_JAGSYH010000002.1"/>
</dbReference>
<dbReference type="SUPFAM" id="SSF51604">
    <property type="entry name" value="Enolase C-terminal domain-like"/>
    <property type="match status" value="1"/>
</dbReference>
<evidence type="ECO:0000256" key="1">
    <source>
        <dbReference type="ARBA" id="ARBA00023239"/>
    </source>
</evidence>
<dbReference type="SUPFAM" id="SSF54826">
    <property type="entry name" value="Enolase N-terminal domain-like"/>
    <property type="match status" value="1"/>
</dbReference>
<dbReference type="InterPro" id="IPR013341">
    <property type="entry name" value="Mandelate_racemase_N_dom"/>
</dbReference>